<keyword evidence="8" id="KW-0482">Metalloprotease</keyword>
<organism evidence="12 13">
    <name type="scientific">Marinobacterium alkalitolerans</name>
    <dbReference type="NCBI Taxonomy" id="1542925"/>
    <lineage>
        <taxon>Bacteria</taxon>
        <taxon>Pseudomonadati</taxon>
        <taxon>Pseudomonadota</taxon>
        <taxon>Gammaproteobacteria</taxon>
        <taxon>Oceanospirillales</taxon>
        <taxon>Oceanospirillaceae</taxon>
        <taxon>Marinobacterium</taxon>
    </lineage>
</organism>
<dbReference type="RefSeq" id="WP_209286814.1">
    <property type="nucleotide sequence ID" value="NZ_JACVEW010000006.1"/>
</dbReference>
<evidence type="ECO:0000256" key="4">
    <source>
        <dbReference type="ARBA" id="ARBA00022723"/>
    </source>
</evidence>
<evidence type="ECO:0000256" key="5">
    <source>
        <dbReference type="ARBA" id="ARBA00022729"/>
    </source>
</evidence>
<keyword evidence="13" id="KW-1185">Reference proteome</keyword>
<keyword evidence="9" id="KW-0961">Cell wall biogenesis/degradation</keyword>
<evidence type="ECO:0000256" key="8">
    <source>
        <dbReference type="ARBA" id="ARBA00023049"/>
    </source>
</evidence>
<accession>A0ABS3Z918</accession>
<evidence type="ECO:0000313" key="12">
    <source>
        <dbReference type="EMBL" id="MBP0048200.1"/>
    </source>
</evidence>
<evidence type="ECO:0000256" key="10">
    <source>
        <dbReference type="ARBA" id="ARBA00093448"/>
    </source>
</evidence>
<dbReference type="Proteomes" id="UP000810171">
    <property type="component" value="Unassembled WGS sequence"/>
</dbReference>
<comment type="cofactor">
    <cofactor evidence="1">
        <name>Zn(2+)</name>
        <dbReference type="ChEBI" id="CHEBI:29105"/>
    </cofactor>
</comment>
<evidence type="ECO:0000256" key="1">
    <source>
        <dbReference type="ARBA" id="ARBA00001947"/>
    </source>
</evidence>
<dbReference type="PANTHER" id="PTHR37425">
    <property type="match status" value="1"/>
</dbReference>
<dbReference type="SUPFAM" id="SSF55166">
    <property type="entry name" value="Hedgehog/DD-peptidase"/>
    <property type="match status" value="1"/>
</dbReference>
<dbReference type="InterPro" id="IPR009045">
    <property type="entry name" value="Zn_M74/Hedgehog-like"/>
</dbReference>
<sequence>MLLTPRRFEVDPDAHPECRHRRRILGGVAATAAVLQMPVAHANIRPLHGRTLRFDHLHTGEQLDTTYWSEGRYLKTSLADINYLLRDFRTEEVHPIDPKLLDLLHYLQLETGNDNPFQIISGYRSPKTNAQLRASSSGVAKKSLHMQGKALDIRLPGTPLKTLHRIACNAKVGGVGLYTGSNFIHIDTGRVRYWGS</sequence>
<comment type="similarity">
    <text evidence="10">Belongs to the peptidase M15 family.</text>
</comment>
<evidence type="ECO:0000256" key="9">
    <source>
        <dbReference type="ARBA" id="ARBA00023316"/>
    </source>
</evidence>
<reference evidence="12 13" key="1">
    <citation type="submission" date="2020-09" db="EMBL/GenBank/DDBJ databases">
        <authorList>
            <person name="Tanuku N.R.S."/>
        </authorList>
    </citation>
    <scope>NUCLEOTIDE SEQUENCE [LARGE SCALE GENOMIC DNA]</scope>
    <source>
        <strain evidence="12 13">AK62</strain>
    </source>
</reference>
<keyword evidence="6" id="KW-0378">Hydrolase</keyword>
<gene>
    <name evidence="12" type="ORF">H9C73_05585</name>
</gene>
<dbReference type="InterPro" id="IPR010275">
    <property type="entry name" value="MepK"/>
</dbReference>
<dbReference type="PANTHER" id="PTHR37425:SF1">
    <property type="entry name" value="OUTER MEMBRANE PROTEIN"/>
    <property type="match status" value="1"/>
</dbReference>
<keyword evidence="5" id="KW-0732">Signal</keyword>
<keyword evidence="3" id="KW-0645">Protease</keyword>
<dbReference type="EMBL" id="JACVEW010000006">
    <property type="protein sequence ID" value="MBP0048200.1"/>
    <property type="molecule type" value="Genomic_DNA"/>
</dbReference>
<evidence type="ECO:0000256" key="11">
    <source>
        <dbReference type="ARBA" id="ARBA00093666"/>
    </source>
</evidence>
<comment type="caution">
    <text evidence="12">The sequence shown here is derived from an EMBL/GenBank/DDBJ whole genome shotgun (WGS) entry which is preliminary data.</text>
</comment>
<evidence type="ECO:0000256" key="2">
    <source>
        <dbReference type="ARBA" id="ARBA00004776"/>
    </source>
</evidence>
<name>A0ABS3Z918_9GAMM</name>
<dbReference type="Pfam" id="PF05951">
    <property type="entry name" value="Peptidase_M15_2"/>
    <property type="match status" value="1"/>
</dbReference>
<dbReference type="CDD" id="cd14844">
    <property type="entry name" value="Zn-DD-carboxypeptidase_like"/>
    <property type="match status" value="1"/>
</dbReference>
<evidence type="ECO:0000256" key="7">
    <source>
        <dbReference type="ARBA" id="ARBA00022833"/>
    </source>
</evidence>
<proteinExistence type="inferred from homology"/>
<keyword evidence="4" id="KW-0479">Metal-binding</keyword>
<comment type="pathway">
    <text evidence="2">Cell wall biogenesis; cell wall polysaccharide biosynthesis.</text>
</comment>
<protein>
    <recommendedName>
        <fullName evidence="11">Murein endopeptidase K</fullName>
    </recommendedName>
</protein>
<evidence type="ECO:0000256" key="6">
    <source>
        <dbReference type="ARBA" id="ARBA00022801"/>
    </source>
</evidence>
<dbReference type="Gene3D" id="3.30.1380.10">
    <property type="match status" value="1"/>
</dbReference>
<evidence type="ECO:0000313" key="13">
    <source>
        <dbReference type="Proteomes" id="UP000810171"/>
    </source>
</evidence>
<evidence type="ECO:0000256" key="3">
    <source>
        <dbReference type="ARBA" id="ARBA00022670"/>
    </source>
</evidence>
<keyword evidence="7" id="KW-0862">Zinc</keyword>